<dbReference type="GO" id="GO:0003700">
    <property type="term" value="F:DNA-binding transcription factor activity"/>
    <property type="evidence" value="ECO:0007669"/>
    <property type="project" value="InterPro"/>
</dbReference>
<reference evidence="6 7" key="1">
    <citation type="submission" date="2016-10" db="EMBL/GenBank/DDBJ databases">
        <authorList>
            <person name="de Groot N.N."/>
        </authorList>
    </citation>
    <scope>NUCLEOTIDE SEQUENCE [LARGE SCALE GENOMIC DNA]</scope>
    <source>
        <strain evidence="6 7">BS3662</strain>
    </source>
</reference>
<keyword evidence="4" id="KW-0804">Transcription</keyword>
<dbReference type="InterPro" id="IPR058163">
    <property type="entry name" value="LysR-type_TF_proteobact-type"/>
</dbReference>
<dbReference type="PANTHER" id="PTHR30537:SF5">
    <property type="entry name" value="HTH-TYPE TRANSCRIPTIONAL ACTIVATOR TTDR-RELATED"/>
    <property type="match status" value="1"/>
</dbReference>
<gene>
    <name evidence="6" type="ORF">SAMN04490194_0789</name>
</gene>
<dbReference type="RefSeq" id="WP_082643874.1">
    <property type="nucleotide sequence ID" value="NZ_FNTY01000002.1"/>
</dbReference>
<keyword evidence="3 6" id="KW-0238">DNA-binding</keyword>
<dbReference type="Pfam" id="PF03466">
    <property type="entry name" value="LysR_substrate"/>
    <property type="match status" value="2"/>
</dbReference>
<dbReference type="InterPro" id="IPR005119">
    <property type="entry name" value="LysR_subst-bd"/>
</dbReference>
<accession>A0A1H5FKY9</accession>
<dbReference type="InterPro" id="IPR036388">
    <property type="entry name" value="WH-like_DNA-bd_sf"/>
</dbReference>
<proteinExistence type="inferred from homology"/>
<evidence type="ECO:0000313" key="7">
    <source>
        <dbReference type="Proteomes" id="UP000198985"/>
    </source>
</evidence>
<evidence type="ECO:0000313" key="6">
    <source>
        <dbReference type="EMBL" id="SEE03608.1"/>
    </source>
</evidence>
<dbReference type="Pfam" id="PF00126">
    <property type="entry name" value="HTH_1"/>
    <property type="match status" value="1"/>
</dbReference>
<dbReference type="Gene3D" id="3.40.190.290">
    <property type="match status" value="1"/>
</dbReference>
<dbReference type="Proteomes" id="UP000198985">
    <property type="component" value="Unassembled WGS sequence"/>
</dbReference>
<dbReference type="InterPro" id="IPR000847">
    <property type="entry name" value="LysR_HTH_N"/>
</dbReference>
<dbReference type="CDD" id="cd08422">
    <property type="entry name" value="PBP2_CrgA_like"/>
    <property type="match status" value="1"/>
</dbReference>
<dbReference type="SUPFAM" id="SSF53850">
    <property type="entry name" value="Periplasmic binding protein-like II"/>
    <property type="match status" value="1"/>
</dbReference>
<dbReference type="PROSITE" id="PS50931">
    <property type="entry name" value="HTH_LYSR"/>
    <property type="match status" value="1"/>
</dbReference>
<comment type="similarity">
    <text evidence="1">Belongs to the LysR transcriptional regulatory family.</text>
</comment>
<feature type="domain" description="HTH lysR-type" evidence="5">
    <location>
        <begin position="1"/>
        <end position="59"/>
    </location>
</feature>
<keyword evidence="2" id="KW-0805">Transcription regulation</keyword>
<evidence type="ECO:0000256" key="3">
    <source>
        <dbReference type="ARBA" id="ARBA00023125"/>
    </source>
</evidence>
<evidence type="ECO:0000256" key="2">
    <source>
        <dbReference type="ARBA" id="ARBA00023015"/>
    </source>
</evidence>
<evidence type="ECO:0000259" key="5">
    <source>
        <dbReference type="PROSITE" id="PS50931"/>
    </source>
</evidence>
<protein>
    <submittedName>
        <fullName evidence="6">DNA-binding transcriptional regulator, LysR family</fullName>
    </submittedName>
</protein>
<organism evidence="6 7">
    <name type="scientific">Pseudomonas migulae</name>
    <dbReference type="NCBI Taxonomy" id="78543"/>
    <lineage>
        <taxon>Bacteria</taxon>
        <taxon>Pseudomonadati</taxon>
        <taxon>Pseudomonadota</taxon>
        <taxon>Gammaproteobacteria</taxon>
        <taxon>Pseudomonadales</taxon>
        <taxon>Pseudomonadaceae</taxon>
        <taxon>Pseudomonas</taxon>
    </lineage>
</organism>
<evidence type="ECO:0000256" key="1">
    <source>
        <dbReference type="ARBA" id="ARBA00009437"/>
    </source>
</evidence>
<evidence type="ECO:0000256" key="4">
    <source>
        <dbReference type="ARBA" id="ARBA00023163"/>
    </source>
</evidence>
<name>A0A1H5FKY9_9PSED</name>
<dbReference type="Gene3D" id="1.10.10.10">
    <property type="entry name" value="Winged helix-like DNA-binding domain superfamily/Winged helix DNA-binding domain"/>
    <property type="match status" value="1"/>
</dbReference>
<dbReference type="PANTHER" id="PTHR30537">
    <property type="entry name" value="HTH-TYPE TRANSCRIPTIONAL REGULATOR"/>
    <property type="match status" value="1"/>
</dbReference>
<dbReference type="SUPFAM" id="SSF46785">
    <property type="entry name" value="Winged helix' DNA-binding domain"/>
    <property type="match status" value="1"/>
</dbReference>
<dbReference type="InterPro" id="IPR036390">
    <property type="entry name" value="WH_DNA-bd_sf"/>
</dbReference>
<dbReference type="EMBL" id="FNTY01000002">
    <property type="protein sequence ID" value="SEE03608.1"/>
    <property type="molecule type" value="Genomic_DNA"/>
</dbReference>
<dbReference type="FunFam" id="1.10.10.10:FF:000001">
    <property type="entry name" value="LysR family transcriptional regulator"/>
    <property type="match status" value="1"/>
</dbReference>
<dbReference type="AlphaFoldDB" id="A0A1H5FKY9"/>
<dbReference type="GO" id="GO:0003677">
    <property type="term" value="F:DNA binding"/>
    <property type="evidence" value="ECO:0007669"/>
    <property type="project" value="UniProtKB-KW"/>
</dbReference>
<sequence length="336" mass="37284">MDYFAALKSFVRAAELKSFTRVALDLSIQTSTASRHISDLETDLRIALFNRTTRGLSLTEGGTVFYEKASQLLLQLDEAREAASSLNRNPAGVLRVTLPGAFGRRHIMPWINEFLAKYPDIEIEAIFTDETLNLIESRIDLGIRIGSLKDSSLIARRLAPQQRIACASRDYIKSHGAPSKPSELNTHSCLAFSRTPDKCWYAERKTLKNLHPVGKDVADCLVEETTDSSNAQIEALEQITISGAFAANDSEALLEATLGGLGIALLPSWLIQAQLSAGRLIDVLPDWDMRITAEAPSIWAVYPYKKTVSSKVRTFVDFLIEKIGNPPYWDTNTPRQ</sequence>